<gene>
    <name evidence="6" type="ORF">AT9943_LOCUS2850</name>
</gene>
<dbReference type="Proteomes" id="UP000516314">
    <property type="component" value="Chromosome 1"/>
</dbReference>
<feature type="domain" description="AIG1-type G" evidence="5">
    <location>
        <begin position="1"/>
        <end position="192"/>
    </location>
</feature>
<protein>
    <submittedName>
        <fullName evidence="6">(thale cress) hypothetical protein</fullName>
    </submittedName>
</protein>
<dbReference type="InterPro" id="IPR006703">
    <property type="entry name" value="G_AIG1"/>
</dbReference>
<dbReference type="EMBL" id="LR881466">
    <property type="protein sequence ID" value="CAD5314413.1"/>
    <property type="molecule type" value="Genomic_DNA"/>
</dbReference>
<dbReference type="FunFam" id="3.40.50.300:FF:000840">
    <property type="entry name" value="Immune-associated nucleotide-binding protein 9"/>
    <property type="match status" value="2"/>
</dbReference>
<keyword evidence="2" id="KW-0547">Nucleotide-binding</keyword>
<dbReference type="Pfam" id="PF04548">
    <property type="entry name" value="AIG1"/>
    <property type="match status" value="2"/>
</dbReference>
<feature type="domain" description="AIG1-type G" evidence="5">
    <location>
        <begin position="253"/>
        <end position="461"/>
    </location>
</feature>
<dbReference type="InterPro" id="IPR045058">
    <property type="entry name" value="GIMA/IAN/Toc"/>
</dbReference>
<feature type="coiled-coil region" evidence="4">
    <location>
        <begin position="487"/>
        <end position="529"/>
    </location>
</feature>
<organism evidence="6 7">
    <name type="scientific">Arabidopsis thaliana</name>
    <name type="common">Mouse-ear cress</name>
    <dbReference type="NCBI Taxonomy" id="3702"/>
    <lineage>
        <taxon>Eukaryota</taxon>
        <taxon>Viridiplantae</taxon>
        <taxon>Streptophyta</taxon>
        <taxon>Embryophyta</taxon>
        <taxon>Tracheophyta</taxon>
        <taxon>Spermatophyta</taxon>
        <taxon>Magnoliopsida</taxon>
        <taxon>eudicotyledons</taxon>
        <taxon>Gunneridae</taxon>
        <taxon>Pentapetalae</taxon>
        <taxon>rosids</taxon>
        <taxon>malvids</taxon>
        <taxon>Brassicales</taxon>
        <taxon>Brassicaceae</taxon>
        <taxon>Camelineae</taxon>
        <taxon>Arabidopsis</taxon>
    </lineage>
</organism>
<dbReference type="Gene3D" id="3.40.50.300">
    <property type="entry name" value="P-loop containing nucleotide triphosphate hydrolases"/>
    <property type="match status" value="2"/>
</dbReference>
<evidence type="ECO:0000259" key="5">
    <source>
        <dbReference type="PROSITE" id="PS51720"/>
    </source>
</evidence>
<evidence type="ECO:0000313" key="6">
    <source>
        <dbReference type="EMBL" id="CAD5314413.1"/>
    </source>
</evidence>
<accession>A0A7G2DZX6</accession>
<dbReference type="InterPro" id="IPR027417">
    <property type="entry name" value="P-loop_NTPase"/>
</dbReference>
<dbReference type="GO" id="GO:0005525">
    <property type="term" value="F:GTP binding"/>
    <property type="evidence" value="ECO:0007669"/>
    <property type="project" value="UniProtKB-KW"/>
</dbReference>
<proteinExistence type="inferred from homology"/>
<dbReference type="AlphaFoldDB" id="A0A7G2DZX6"/>
<sequence>MLGRICTTGNNILGQNKFSSEGAFMHCQMYSTATPDGQMINVIKTPGMFDLSVSEDFISKEIINCLTLAEEGVHAVLFVLSMKNRITQEEEYALNTLQRIFGSKILEYLIFLLIDGEKFEAKEFEDYFRECCPEFLMRVLRFCNGRKVLFNNMTNDEGVKAEQVNQVMAHVAAISKKNDGKPYTEDMYRNIKAEQVNQVMAHVAAISKKNDGKPYTEDMYRNIKSVATNEEESHSLDDTFQHDPYLSPFPISEPVKNIVLVGRTGNGKSATGNTILGQKMFTSELQAGGVTMECVMYRTAIKDGPIINVIDTPGLFDSSVSANYITTEIVKCLTMAEGGIHAFMFVLSAGNRITQEEESTLDTLQLIFDSKILDYFIVVFTGGDKLEANEQTLDDYFSEGCPKFLTGVLRLCGGRKVVFNNMTKDKVKNAKQVKQLLAHVEAIEKNNGGKPYTNQMHRMIKEKGDKLREQQRKVKSKKLASEIEVMKQDLELEHDEKMRRMTQLLERRLKQNSEAHERAMREMREAMRNYK</sequence>
<keyword evidence="4" id="KW-0175">Coiled coil</keyword>
<evidence type="ECO:0000313" key="7">
    <source>
        <dbReference type="Proteomes" id="UP000516314"/>
    </source>
</evidence>
<reference evidence="6 7" key="1">
    <citation type="submission" date="2020-09" db="EMBL/GenBank/DDBJ databases">
        <authorList>
            <person name="Ashkenazy H."/>
        </authorList>
    </citation>
    <scope>NUCLEOTIDE SEQUENCE [LARGE SCALE GENOMIC DNA]</scope>
    <source>
        <strain evidence="7">cv. Cdm-0</strain>
    </source>
</reference>
<keyword evidence="3" id="KW-0342">GTP-binding</keyword>
<evidence type="ECO:0000256" key="1">
    <source>
        <dbReference type="ARBA" id="ARBA00008535"/>
    </source>
</evidence>
<dbReference type="PANTHER" id="PTHR10903:SF146">
    <property type="entry name" value="AIG1-LIKE PROTEIN_ 48352-49494-RELATED"/>
    <property type="match status" value="1"/>
</dbReference>
<name>A0A7G2DZX6_ARATH</name>
<dbReference type="CDD" id="cd01852">
    <property type="entry name" value="AIG1"/>
    <property type="match status" value="2"/>
</dbReference>
<evidence type="ECO:0000256" key="2">
    <source>
        <dbReference type="ARBA" id="ARBA00022741"/>
    </source>
</evidence>
<dbReference type="PANTHER" id="PTHR10903">
    <property type="entry name" value="GTPASE, IMAP FAMILY MEMBER-RELATED"/>
    <property type="match status" value="1"/>
</dbReference>
<comment type="similarity">
    <text evidence="1">Belongs to the TRAFAC class TrmE-Era-EngA-EngB-Septin-like GTPase superfamily. AIG1/Toc34/Toc159-like paraseptin GTPase family. IAN subfamily.</text>
</comment>
<evidence type="ECO:0000256" key="3">
    <source>
        <dbReference type="ARBA" id="ARBA00023134"/>
    </source>
</evidence>
<dbReference type="PROSITE" id="PS51720">
    <property type="entry name" value="G_AIG1"/>
    <property type="match status" value="2"/>
</dbReference>
<dbReference type="SUPFAM" id="SSF52540">
    <property type="entry name" value="P-loop containing nucleoside triphosphate hydrolases"/>
    <property type="match status" value="2"/>
</dbReference>
<evidence type="ECO:0000256" key="4">
    <source>
        <dbReference type="SAM" id="Coils"/>
    </source>
</evidence>